<feature type="transmembrane region" description="Helical" evidence="4">
    <location>
        <begin position="58"/>
        <end position="81"/>
    </location>
</feature>
<keyword evidence="6" id="KW-1185">Reference proteome</keyword>
<keyword evidence="4" id="KW-0812">Transmembrane</keyword>
<feature type="transmembrane region" description="Helical" evidence="4">
    <location>
        <begin position="191"/>
        <end position="210"/>
    </location>
</feature>
<sequence>MISSDHVEIATKNKSDKLSLGQLINYSSASLGENIVWGLVGTYLLIFYTDSWGLNAGAVGLLMLIARFVDAFTDIFIGIGVDNTNTRWGKFRPWIFMGGIICTIVTISLFISPNFSAGGKLIYAYITYIAWSISYSTVDIPYWSIAAAITRDPADRAKAVTIPRSVANVGGWIASVIVLPLVALFNGYTGAAIAISLFYLLSVMVTAFGVKERYVVPRQEHQSLIKVVKGFFGQNRPFRMVIIALFILEITYYTRGAMQVYYVKYNLNAVAFTAVFLGVCTAFQIVGGLFVPWTQKHFGKRKTALFSNVMMGLSFCLTALTPTNVVLVTVWNSMVSFFFGLSFVTMSAMLPDVVDYDEWKGGERSEGMIFSLNIFKSKVAAGLSSGVAGWVLAWAGYQANPTQSSHTLFWMMMIFSLIPGIIAILGFIPIKRYGITPQVQAQMLSDLSKKTKNN</sequence>
<feature type="transmembrane region" description="Helical" evidence="4">
    <location>
        <begin position="375"/>
        <end position="397"/>
    </location>
</feature>
<keyword evidence="2" id="KW-0762">Sugar transport</keyword>
<keyword evidence="4" id="KW-1133">Transmembrane helix</keyword>
<comment type="caution">
    <text evidence="5">The sequence shown here is derived from an EMBL/GenBank/DDBJ whole genome shotgun (WGS) entry which is preliminary data.</text>
</comment>
<evidence type="ECO:0000313" key="6">
    <source>
        <dbReference type="Proteomes" id="UP001597156"/>
    </source>
</evidence>
<dbReference type="EMBL" id="JBHTLH010000034">
    <property type="protein sequence ID" value="MFD1125567.1"/>
    <property type="molecule type" value="Genomic_DNA"/>
</dbReference>
<feature type="transmembrane region" description="Helical" evidence="4">
    <location>
        <begin position="93"/>
        <end position="111"/>
    </location>
</feature>
<dbReference type="NCBIfam" id="TIGR00792">
    <property type="entry name" value="gph"/>
    <property type="match status" value="1"/>
</dbReference>
<dbReference type="InterPro" id="IPR001927">
    <property type="entry name" value="Na/Gal_symport"/>
</dbReference>
<name>A0ABW3PPS6_9LACO</name>
<dbReference type="Pfam" id="PF13347">
    <property type="entry name" value="MFS_2"/>
    <property type="match status" value="1"/>
</dbReference>
<feature type="transmembrane region" description="Helical" evidence="4">
    <location>
        <begin position="166"/>
        <end position="185"/>
    </location>
</feature>
<evidence type="ECO:0000256" key="3">
    <source>
        <dbReference type="ARBA" id="ARBA00022847"/>
    </source>
</evidence>
<feature type="transmembrane region" description="Helical" evidence="4">
    <location>
        <begin position="303"/>
        <end position="322"/>
    </location>
</feature>
<organism evidence="5 6">
    <name type="scientific">Lentilactobacillus raoultii</name>
    <dbReference type="NCBI Taxonomy" id="1987503"/>
    <lineage>
        <taxon>Bacteria</taxon>
        <taxon>Bacillati</taxon>
        <taxon>Bacillota</taxon>
        <taxon>Bacilli</taxon>
        <taxon>Lactobacillales</taxon>
        <taxon>Lactobacillaceae</taxon>
        <taxon>Lentilactobacillus</taxon>
    </lineage>
</organism>
<evidence type="ECO:0000256" key="1">
    <source>
        <dbReference type="ARBA" id="ARBA00022448"/>
    </source>
</evidence>
<evidence type="ECO:0000256" key="4">
    <source>
        <dbReference type="SAM" id="Phobius"/>
    </source>
</evidence>
<keyword evidence="4" id="KW-0472">Membrane</keyword>
<protein>
    <submittedName>
        <fullName evidence="5">MFS transporter</fullName>
    </submittedName>
</protein>
<feature type="transmembrane region" description="Helical" evidence="4">
    <location>
        <begin position="267"/>
        <end position="291"/>
    </location>
</feature>
<evidence type="ECO:0000256" key="2">
    <source>
        <dbReference type="ARBA" id="ARBA00022597"/>
    </source>
</evidence>
<reference evidence="6" key="1">
    <citation type="journal article" date="2019" name="Int. J. Syst. Evol. Microbiol.">
        <title>The Global Catalogue of Microorganisms (GCM) 10K type strain sequencing project: providing services to taxonomists for standard genome sequencing and annotation.</title>
        <authorList>
            <consortium name="The Broad Institute Genomics Platform"/>
            <consortium name="The Broad Institute Genome Sequencing Center for Infectious Disease"/>
            <person name="Wu L."/>
            <person name="Ma J."/>
        </authorList>
    </citation>
    <scope>NUCLEOTIDE SEQUENCE [LARGE SCALE GENOMIC DNA]</scope>
    <source>
        <strain evidence="6">CCUG 71848</strain>
    </source>
</reference>
<evidence type="ECO:0000313" key="5">
    <source>
        <dbReference type="EMBL" id="MFD1125567.1"/>
    </source>
</evidence>
<dbReference type="PANTHER" id="PTHR11328:SF36">
    <property type="entry name" value="MELIBIOSE PERMEASE"/>
    <property type="match status" value="1"/>
</dbReference>
<accession>A0ABW3PPS6</accession>
<keyword evidence="3" id="KW-0769">Symport</keyword>
<dbReference type="InterPro" id="IPR036259">
    <property type="entry name" value="MFS_trans_sf"/>
</dbReference>
<feature type="transmembrane region" description="Helical" evidence="4">
    <location>
        <begin position="238"/>
        <end position="255"/>
    </location>
</feature>
<gene>
    <name evidence="5" type="ORF">ACFQ22_09420</name>
</gene>
<feature type="transmembrane region" description="Helical" evidence="4">
    <location>
        <begin position="123"/>
        <end position="145"/>
    </location>
</feature>
<dbReference type="RefSeq" id="WP_121977863.1">
    <property type="nucleotide sequence ID" value="NZ_JBHTLH010000034.1"/>
</dbReference>
<feature type="transmembrane region" description="Helical" evidence="4">
    <location>
        <begin position="23"/>
        <end position="46"/>
    </location>
</feature>
<dbReference type="InterPro" id="IPR039672">
    <property type="entry name" value="MFS_2"/>
</dbReference>
<feature type="transmembrane region" description="Helical" evidence="4">
    <location>
        <begin position="409"/>
        <end position="428"/>
    </location>
</feature>
<keyword evidence="1" id="KW-0813">Transport</keyword>
<proteinExistence type="predicted"/>
<feature type="transmembrane region" description="Helical" evidence="4">
    <location>
        <begin position="334"/>
        <end position="354"/>
    </location>
</feature>
<dbReference type="SUPFAM" id="SSF103473">
    <property type="entry name" value="MFS general substrate transporter"/>
    <property type="match status" value="1"/>
</dbReference>
<dbReference type="CDD" id="cd17332">
    <property type="entry name" value="MFS_MelB_like"/>
    <property type="match status" value="1"/>
</dbReference>
<dbReference type="Proteomes" id="UP001597156">
    <property type="component" value="Unassembled WGS sequence"/>
</dbReference>
<dbReference type="PANTHER" id="PTHR11328">
    <property type="entry name" value="MAJOR FACILITATOR SUPERFAMILY DOMAIN-CONTAINING PROTEIN"/>
    <property type="match status" value="1"/>
</dbReference>
<dbReference type="Gene3D" id="1.20.1250.20">
    <property type="entry name" value="MFS general substrate transporter like domains"/>
    <property type="match status" value="2"/>
</dbReference>